<dbReference type="AlphaFoldDB" id="A0A381SFM3"/>
<sequence>MSPEHLLLLLLIISGSVFFLIAFAISSLGTRINPLPSTVRNPNNSGNANSNGELGVDHQDDQDHGFSGRLSAESSLIGRSVQAAALISGGLMVFAILELGYGVTELRYQLGLSGVITVMGAVVVQLIASGLSGYQRNWARAISKPTGAVLRWTSVIPGISHVVDFSLSRGRGDDAVGEDVSATLQESLDFLEESVIPADQNELKMIRGILRMDTVKVREIMVPRVDMNTAAATSSIGAIADLMSVGGHSKIPVYKDDSDTIVGVVFARDVLSALDNDRDPDSPVADLARPALHVPESQSLERLLRQLQEHRTGLAIVVDEYGGVSGLATVTDLIEEIVGELIDEFDVDGPEIETVSPKEIIADAGASIDLMNQTLHTSIVPDGFDTVGGLVFRELGKIPSPGDTVSVDDVKITVQTVIGRRIRRVKIELLDVESPSDD</sequence>
<organism evidence="6">
    <name type="scientific">marine metagenome</name>
    <dbReference type="NCBI Taxonomy" id="408172"/>
    <lineage>
        <taxon>unclassified sequences</taxon>
        <taxon>metagenomes</taxon>
        <taxon>ecological metagenomes</taxon>
    </lineage>
</organism>
<gene>
    <name evidence="6" type="ORF">METZ01_LOCUS53961</name>
</gene>
<evidence type="ECO:0000259" key="5">
    <source>
        <dbReference type="PROSITE" id="PS51371"/>
    </source>
</evidence>
<proteinExistence type="predicted"/>
<dbReference type="Gene3D" id="3.10.580.10">
    <property type="entry name" value="CBS-domain"/>
    <property type="match status" value="1"/>
</dbReference>
<dbReference type="Pfam" id="PF03471">
    <property type="entry name" value="CorC_HlyC"/>
    <property type="match status" value="1"/>
</dbReference>
<dbReference type="SUPFAM" id="SSF54631">
    <property type="entry name" value="CBS-domain pair"/>
    <property type="match status" value="1"/>
</dbReference>
<dbReference type="CDD" id="cd04590">
    <property type="entry name" value="CBS_pair_CorC_HlyC_assoc"/>
    <property type="match status" value="1"/>
</dbReference>
<dbReference type="PROSITE" id="PS51371">
    <property type="entry name" value="CBS"/>
    <property type="match status" value="2"/>
</dbReference>
<dbReference type="InterPro" id="IPR005170">
    <property type="entry name" value="Transptr-assoc_dom"/>
</dbReference>
<dbReference type="InterPro" id="IPR036318">
    <property type="entry name" value="FAD-bd_PCMH-like_sf"/>
</dbReference>
<name>A0A381SFM3_9ZZZZ</name>
<evidence type="ECO:0000256" key="3">
    <source>
        <dbReference type="SAM" id="MobiDB-lite"/>
    </source>
</evidence>
<feature type="transmembrane region" description="Helical" evidence="4">
    <location>
        <begin position="83"/>
        <end position="104"/>
    </location>
</feature>
<evidence type="ECO:0000256" key="1">
    <source>
        <dbReference type="ARBA" id="ARBA00022737"/>
    </source>
</evidence>
<dbReference type="GO" id="GO:0050660">
    <property type="term" value="F:flavin adenine dinucleotide binding"/>
    <property type="evidence" value="ECO:0007669"/>
    <property type="project" value="InterPro"/>
</dbReference>
<feature type="domain" description="CBS" evidence="5">
    <location>
        <begin position="287"/>
        <end position="344"/>
    </location>
</feature>
<keyword evidence="4" id="KW-0812">Transmembrane</keyword>
<dbReference type="Pfam" id="PF00571">
    <property type="entry name" value="CBS"/>
    <property type="match status" value="2"/>
</dbReference>
<dbReference type="InterPro" id="IPR044751">
    <property type="entry name" value="Ion_transp-like_CBS"/>
</dbReference>
<feature type="domain" description="CBS" evidence="5">
    <location>
        <begin position="221"/>
        <end position="280"/>
    </location>
</feature>
<accession>A0A381SFM3</accession>
<dbReference type="SMART" id="SM01091">
    <property type="entry name" value="CorC_HlyC"/>
    <property type="match status" value="1"/>
</dbReference>
<feature type="transmembrane region" description="Helical" evidence="4">
    <location>
        <begin position="110"/>
        <end position="134"/>
    </location>
</feature>
<dbReference type="PANTHER" id="PTHR43099:SF5">
    <property type="entry name" value="HLYC_CORC FAMILY TRANSPORTER"/>
    <property type="match status" value="1"/>
</dbReference>
<evidence type="ECO:0000313" key="6">
    <source>
        <dbReference type="EMBL" id="SVA01107.1"/>
    </source>
</evidence>
<dbReference type="InterPro" id="IPR046342">
    <property type="entry name" value="CBS_dom_sf"/>
</dbReference>
<dbReference type="FunFam" id="3.10.580.10:FF:000002">
    <property type="entry name" value="Magnesium/cobalt efflux protein CorC"/>
    <property type="match status" value="1"/>
</dbReference>
<protein>
    <recommendedName>
        <fullName evidence="5">CBS domain-containing protein</fullName>
    </recommendedName>
</protein>
<dbReference type="Gene3D" id="3.30.465.10">
    <property type="match status" value="1"/>
</dbReference>
<keyword evidence="4" id="KW-0472">Membrane</keyword>
<evidence type="ECO:0000256" key="4">
    <source>
        <dbReference type="SAM" id="Phobius"/>
    </source>
</evidence>
<feature type="transmembrane region" description="Helical" evidence="4">
    <location>
        <begin position="6"/>
        <end position="25"/>
    </location>
</feature>
<keyword evidence="4" id="KW-1133">Transmembrane helix</keyword>
<feature type="region of interest" description="Disordered" evidence="3">
    <location>
        <begin position="37"/>
        <end position="63"/>
    </location>
</feature>
<dbReference type="InterPro" id="IPR051676">
    <property type="entry name" value="UPF0053_domain"/>
</dbReference>
<dbReference type="SUPFAM" id="SSF56176">
    <property type="entry name" value="FAD-binding/transporter-associated domain-like"/>
    <property type="match status" value="1"/>
</dbReference>
<dbReference type="InterPro" id="IPR000644">
    <property type="entry name" value="CBS_dom"/>
</dbReference>
<dbReference type="SMART" id="SM00116">
    <property type="entry name" value="CBS"/>
    <property type="match status" value="2"/>
</dbReference>
<evidence type="ECO:0000256" key="2">
    <source>
        <dbReference type="ARBA" id="ARBA00023122"/>
    </source>
</evidence>
<feature type="compositionally biased region" description="Low complexity" evidence="3">
    <location>
        <begin position="41"/>
        <end position="52"/>
    </location>
</feature>
<dbReference type="PANTHER" id="PTHR43099">
    <property type="entry name" value="UPF0053 PROTEIN YRKA"/>
    <property type="match status" value="1"/>
</dbReference>
<keyword evidence="1" id="KW-0677">Repeat</keyword>
<dbReference type="InterPro" id="IPR016169">
    <property type="entry name" value="FAD-bd_PCMH_sub2"/>
</dbReference>
<reference evidence="6" key="1">
    <citation type="submission" date="2018-05" db="EMBL/GenBank/DDBJ databases">
        <authorList>
            <person name="Lanie J.A."/>
            <person name="Ng W.-L."/>
            <person name="Kazmierczak K.M."/>
            <person name="Andrzejewski T.M."/>
            <person name="Davidsen T.M."/>
            <person name="Wayne K.J."/>
            <person name="Tettelin H."/>
            <person name="Glass J.I."/>
            <person name="Rusch D."/>
            <person name="Podicherti R."/>
            <person name="Tsui H.-C.T."/>
            <person name="Winkler M.E."/>
        </authorList>
    </citation>
    <scope>NUCLEOTIDE SEQUENCE</scope>
</reference>
<dbReference type="EMBL" id="UINC01002870">
    <property type="protein sequence ID" value="SVA01107.1"/>
    <property type="molecule type" value="Genomic_DNA"/>
</dbReference>
<keyword evidence="2" id="KW-0129">CBS domain</keyword>